<protein>
    <submittedName>
        <fullName evidence="1">Zn-dependent oxidoreductase, NADPH:quinone reductase</fullName>
    </submittedName>
</protein>
<dbReference type="PANTHER" id="PTHR11695">
    <property type="entry name" value="ALCOHOL DEHYDROGENASE RELATED"/>
    <property type="match status" value="1"/>
</dbReference>
<dbReference type="STRING" id="76731.RD2015_2325"/>
<dbReference type="SUPFAM" id="SSF50129">
    <property type="entry name" value="GroES-like"/>
    <property type="match status" value="1"/>
</dbReference>
<dbReference type="CDD" id="cd05289">
    <property type="entry name" value="MDR_like_2"/>
    <property type="match status" value="1"/>
</dbReference>
<dbReference type="Proteomes" id="UP000060699">
    <property type="component" value="Chromosome"/>
</dbReference>
<proteinExistence type="predicted"/>
<evidence type="ECO:0000313" key="1">
    <source>
        <dbReference type="EMBL" id="ALV06796.1"/>
    </source>
</evidence>
<dbReference type="EMBL" id="CP013729">
    <property type="protein sequence ID" value="ALV06796.1"/>
    <property type="molecule type" value="Genomic_DNA"/>
</dbReference>
<gene>
    <name evidence="1" type="ORF">RD2015_2325</name>
</gene>
<dbReference type="InterPro" id="IPR011032">
    <property type="entry name" value="GroES-like_sf"/>
</dbReference>
<dbReference type="KEGG" id="rdp:RD2015_2325"/>
<dbReference type="Gene3D" id="3.90.180.10">
    <property type="entry name" value="Medium-chain alcohol dehydrogenases, catalytic domain"/>
    <property type="match status" value="1"/>
</dbReference>
<sequence length="360" mass="39260">MPAPLMSPNVATQAVDAGGVRRTARHTMKAFLLERYGKKRPLRGADVPLPELREGEVLVEVHAAGVNLIDAKIRDGEFKLILPYRLPTALGHDVAGVVVKVGPGARQFKVGDEVYARVDDFRIGTFAEFVPVQEASLAPKPKNLTMEEAASIPLVGLTAWQTLVERAGLQRGQKVFIQAGSGGVGTFAIQLAKHLGATVATTTSAGNTALVKGLGADVVVDYRTQDFEEVLRDYDVVLNSQDGKTLAKSLNVLKQGGRLISISGPPDPDFAAEHSYPGFLRFVMRLLSMGIRRKSRRREVRYSFLFMRANGAQLREITRLIERGAIRPVIDRTFPFSSTNEALSYVESGRAKGKVVIKVK</sequence>
<dbReference type="InterPro" id="IPR020843">
    <property type="entry name" value="ER"/>
</dbReference>
<dbReference type="Pfam" id="PF08240">
    <property type="entry name" value="ADH_N"/>
    <property type="match status" value="1"/>
</dbReference>
<keyword evidence="2" id="KW-1185">Reference proteome</keyword>
<dbReference type="SUPFAM" id="SSF51735">
    <property type="entry name" value="NAD(P)-binding Rossmann-fold domains"/>
    <property type="match status" value="1"/>
</dbReference>
<dbReference type="Pfam" id="PF13602">
    <property type="entry name" value="ADH_zinc_N_2"/>
    <property type="match status" value="1"/>
</dbReference>
<evidence type="ECO:0000313" key="2">
    <source>
        <dbReference type="Proteomes" id="UP000060699"/>
    </source>
</evidence>
<dbReference type="Gene3D" id="3.40.50.720">
    <property type="entry name" value="NAD(P)-binding Rossmann-like Domain"/>
    <property type="match status" value="1"/>
</dbReference>
<accession>A0A0U3MH16</accession>
<dbReference type="PANTHER" id="PTHR11695:SF294">
    <property type="entry name" value="RETICULON-4-INTERACTING PROTEIN 1, MITOCHONDRIAL"/>
    <property type="match status" value="1"/>
</dbReference>
<dbReference type="PATRIC" id="fig|76731.3.peg.2380"/>
<dbReference type="InterPro" id="IPR036291">
    <property type="entry name" value="NAD(P)-bd_dom_sf"/>
</dbReference>
<dbReference type="GO" id="GO:0016491">
    <property type="term" value="F:oxidoreductase activity"/>
    <property type="evidence" value="ECO:0007669"/>
    <property type="project" value="InterPro"/>
</dbReference>
<organism evidence="1 2">
    <name type="scientific">Roseateles depolymerans</name>
    <dbReference type="NCBI Taxonomy" id="76731"/>
    <lineage>
        <taxon>Bacteria</taxon>
        <taxon>Pseudomonadati</taxon>
        <taxon>Pseudomonadota</taxon>
        <taxon>Betaproteobacteria</taxon>
        <taxon>Burkholderiales</taxon>
        <taxon>Sphaerotilaceae</taxon>
        <taxon>Roseateles</taxon>
    </lineage>
</organism>
<reference evidence="1 2" key="1">
    <citation type="submission" date="2015-12" db="EMBL/GenBank/DDBJ databases">
        <title>Complete genome of Roseateles depolymerans KCTC 42856.</title>
        <authorList>
            <person name="Kim K.M."/>
        </authorList>
    </citation>
    <scope>NUCLEOTIDE SEQUENCE [LARGE SCALE GENOMIC DNA]</scope>
    <source>
        <strain evidence="1 2">KCTC 42856</strain>
    </source>
</reference>
<dbReference type="AlphaFoldDB" id="A0A0U3MH16"/>
<name>A0A0U3MH16_9BURK</name>
<dbReference type="InterPro" id="IPR050700">
    <property type="entry name" value="YIM1/Zinc_Alcohol_DH_Fams"/>
</dbReference>
<dbReference type="SMART" id="SM00829">
    <property type="entry name" value="PKS_ER"/>
    <property type="match status" value="1"/>
</dbReference>
<dbReference type="InterPro" id="IPR013154">
    <property type="entry name" value="ADH-like_N"/>
</dbReference>